<name>A0A9N8VV94_9GLOM</name>
<feature type="non-terminal residue" evidence="3">
    <location>
        <position position="1"/>
    </location>
</feature>
<feature type="compositionally biased region" description="Polar residues" evidence="1">
    <location>
        <begin position="1"/>
        <end position="18"/>
    </location>
</feature>
<evidence type="ECO:0000313" key="4">
    <source>
        <dbReference type="Proteomes" id="UP000789342"/>
    </source>
</evidence>
<dbReference type="OrthoDB" id="1933281at2759"/>
<feature type="domain" description="Sfi1 spindle body" evidence="2">
    <location>
        <begin position="594"/>
        <end position="846"/>
    </location>
</feature>
<sequence>NHNTKDQGSSNSYRQSHFTGEGPPWDNYTTQDLEVLSDIITLATYTSRISSDAPFSFLHIFRAYDVVLKTRKIDQSIDAVYYRFLLRLVSLPGDDWSEKFENFIRSLGLSVENEANSWMFLGRDIAVDDYEPSEDGSSIESVSTEFESKLNVSDFSLPVTPTESSIKSHVSVTSEDNHNWVPMDYNFQPVFVQDVSDEMQPMKDDNSLFFGFKNSDHTPETPVFKFAPSSRATQTKILGPVNEPDGFENLRITHFGRLREDIVFEEAEKQEQELDAYYSAVSDDNSSFNFGKSRRSITIKEPPKQKDSLENHTPTDEHKMESNFFERTVALQEKGECSYQLGSIVNNKLPEKNTVNTLIPIELEKNIRHSGVISETISYLDVKGEVEQQSLINKGITVIKPSDVTKGHQELDTGDVISRINSSNVGGNILGSRSLREPLVPPIMRDEVESVNMSIHEDISESKLSVTPFDLKYTDVTDNVLKRTLDGQKFEETHGHSISLILEPLLPNKPFISQDLKEDIEIAIDSESDSTEKDKLMKDDIYKRTMGLQKPRDSGIKWSQEREDMEQVRVIFEEWLRYTDEIRQCRAQGIRQWRIAAYIYQNNLLKNYFQRWKNAYLRKLATRDLLNSKCDMLIKSKYLVKWRERKHASEHEDRAMNFEKVYNSRKYFSRWISRMRSNRELFETAKRHDISSRKKILRKKFEDWRTNAESKSKNKAILAETYKIWRTKFVYNLLTSANNYILLQKYFVIWRISFMLKIISQKQSVFDATTDEEFLFSAFNKWRDRYNNYISLGEVAEDGYNTKLMGAAFLHWKMATQRKRAMLKTAENVFLNRYFLEWYSRFIQRFMKKKKQKELMEKIFIEWHDWTEKVCMERQYNQNEQNSAITGSLEEETDCSMSNKLLINSSDAIVTL</sequence>
<dbReference type="Proteomes" id="UP000789342">
    <property type="component" value="Unassembled WGS sequence"/>
</dbReference>
<evidence type="ECO:0000256" key="1">
    <source>
        <dbReference type="SAM" id="MobiDB-lite"/>
    </source>
</evidence>
<evidence type="ECO:0000259" key="2">
    <source>
        <dbReference type="Pfam" id="PF08457"/>
    </source>
</evidence>
<feature type="compositionally biased region" description="Basic and acidic residues" evidence="1">
    <location>
        <begin position="301"/>
        <end position="319"/>
    </location>
</feature>
<feature type="region of interest" description="Disordered" evidence="1">
    <location>
        <begin position="1"/>
        <end position="25"/>
    </location>
</feature>
<accession>A0A9N8VV94</accession>
<feature type="region of interest" description="Disordered" evidence="1">
    <location>
        <begin position="292"/>
        <end position="319"/>
    </location>
</feature>
<dbReference type="AlphaFoldDB" id="A0A9N8VV94"/>
<dbReference type="Pfam" id="PF08457">
    <property type="entry name" value="Sfi1"/>
    <property type="match status" value="1"/>
</dbReference>
<protein>
    <submittedName>
        <fullName evidence="3">8854_t:CDS:1</fullName>
    </submittedName>
</protein>
<organism evidence="3 4">
    <name type="scientific">Acaulospora morrowiae</name>
    <dbReference type="NCBI Taxonomy" id="94023"/>
    <lineage>
        <taxon>Eukaryota</taxon>
        <taxon>Fungi</taxon>
        <taxon>Fungi incertae sedis</taxon>
        <taxon>Mucoromycota</taxon>
        <taxon>Glomeromycotina</taxon>
        <taxon>Glomeromycetes</taxon>
        <taxon>Diversisporales</taxon>
        <taxon>Acaulosporaceae</taxon>
        <taxon>Acaulospora</taxon>
    </lineage>
</organism>
<dbReference type="EMBL" id="CAJVPV010000575">
    <property type="protein sequence ID" value="CAG8463660.1"/>
    <property type="molecule type" value="Genomic_DNA"/>
</dbReference>
<reference evidence="3" key="1">
    <citation type="submission" date="2021-06" db="EMBL/GenBank/DDBJ databases">
        <authorList>
            <person name="Kallberg Y."/>
            <person name="Tangrot J."/>
            <person name="Rosling A."/>
        </authorList>
    </citation>
    <scope>NUCLEOTIDE SEQUENCE</scope>
    <source>
        <strain evidence="3">CL551</strain>
    </source>
</reference>
<comment type="caution">
    <text evidence="3">The sequence shown here is derived from an EMBL/GenBank/DDBJ whole genome shotgun (WGS) entry which is preliminary data.</text>
</comment>
<dbReference type="InterPro" id="IPR013665">
    <property type="entry name" value="Sfi1_dom"/>
</dbReference>
<keyword evidence="4" id="KW-1185">Reference proteome</keyword>
<evidence type="ECO:0000313" key="3">
    <source>
        <dbReference type="EMBL" id="CAG8463660.1"/>
    </source>
</evidence>
<proteinExistence type="predicted"/>
<gene>
    <name evidence="3" type="ORF">AMORRO_LOCUS1523</name>
</gene>